<dbReference type="InterPro" id="IPR001173">
    <property type="entry name" value="Glyco_trans_2-like"/>
</dbReference>
<accession>A0A2A4YJI9</accession>
<dbReference type="InterPro" id="IPR029044">
    <property type="entry name" value="Nucleotide-diphossugar_trans"/>
</dbReference>
<dbReference type="Pfam" id="PF00535">
    <property type="entry name" value="Glycos_transf_2"/>
    <property type="match status" value="1"/>
</dbReference>
<evidence type="ECO:0000259" key="1">
    <source>
        <dbReference type="Pfam" id="PF00535"/>
    </source>
</evidence>
<reference evidence="3" key="1">
    <citation type="submission" date="2017-08" db="EMBL/GenBank/DDBJ databases">
        <title>A dynamic microbial community with high functional redundancy inhabits the cold, oxic subseafloor aquifer.</title>
        <authorList>
            <person name="Tully B.J."/>
            <person name="Wheat C.G."/>
            <person name="Glazer B.T."/>
            <person name="Huber J.A."/>
        </authorList>
    </citation>
    <scope>NUCLEOTIDE SEQUENCE [LARGE SCALE GENOMIC DNA]</scope>
</reference>
<evidence type="ECO:0000313" key="3">
    <source>
        <dbReference type="Proteomes" id="UP000217838"/>
    </source>
</evidence>
<dbReference type="AlphaFoldDB" id="A0A2A4YJI9"/>
<dbReference type="Gene3D" id="3.90.550.10">
    <property type="entry name" value="Spore Coat Polysaccharide Biosynthesis Protein SpsA, Chain A"/>
    <property type="match status" value="1"/>
</dbReference>
<proteinExistence type="predicted"/>
<gene>
    <name evidence="2" type="ORF">COB11_03185</name>
</gene>
<sequence length="272" mass="32179">MESYFSSKPIAVINSYEDKLKKTILKFTQYILVLLPVFSFSYEKGISVVIPCYYKHFDELNELLDAYASQTQRPDEVVISLSEANKVDTKEIEKLRNSSWPFLVQLIQSSNRYFAGENRNIGVGNAKYELVILQDADDLPHPQRVEIISMLFDTYDFDHLIHFFNMSTEETSQQRTWKLYDRKYVLKKAVFMGNYDSLYSQRWRRKNSLPHNGNIAIKRSIFEDVSWTGIREGEDEQFNRKIYATSNKCLFVRLPLVNYRYYKTSEEDRKIP</sequence>
<dbReference type="PANTHER" id="PTHR22916">
    <property type="entry name" value="GLYCOSYLTRANSFERASE"/>
    <property type="match status" value="1"/>
</dbReference>
<organism evidence="2 3">
    <name type="scientific">Aerophobetes bacterium</name>
    <dbReference type="NCBI Taxonomy" id="2030807"/>
    <lineage>
        <taxon>Bacteria</taxon>
        <taxon>Candidatus Aerophobota</taxon>
    </lineage>
</organism>
<name>A0A2A4YJI9_UNCAE</name>
<feature type="domain" description="Glycosyltransferase 2-like" evidence="1">
    <location>
        <begin position="47"/>
        <end position="225"/>
    </location>
</feature>
<protein>
    <recommendedName>
        <fullName evidence="1">Glycosyltransferase 2-like domain-containing protein</fullName>
    </recommendedName>
</protein>
<evidence type="ECO:0000313" key="2">
    <source>
        <dbReference type="EMBL" id="PCI94993.1"/>
    </source>
</evidence>
<dbReference type="GO" id="GO:0016758">
    <property type="term" value="F:hexosyltransferase activity"/>
    <property type="evidence" value="ECO:0007669"/>
    <property type="project" value="UniProtKB-ARBA"/>
</dbReference>
<dbReference type="Proteomes" id="UP000217838">
    <property type="component" value="Unassembled WGS sequence"/>
</dbReference>
<dbReference type="PANTHER" id="PTHR22916:SF3">
    <property type="entry name" value="UDP-GLCNAC:BETAGAL BETA-1,3-N-ACETYLGLUCOSAMINYLTRANSFERASE-LIKE PROTEIN 1"/>
    <property type="match status" value="1"/>
</dbReference>
<dbReference type="EMBL" id="NVUU01000030">
    <property type="protein sequence ID" value="PCI94993.1"/>
    <property type="molecule type" value="Genomic_DNA"/>
</dbReference>
<dbReference type="SUPFAM" id="SSF53448">
    <property type="entry name" value="Nucleotide-diphospho-sugar transferases"/>
    <property type="match status" value="1"/>
</dbReference>
<comment type="caution">
    <text evidence="2">The sequence shown here is derived from an EMBL/GenBank/DDBJ whole genome shotgun (WGS) entry which is preliminary data.</text>
</comment>
<dbReference type="CDD" id="cd00761">
    <property type="entry name" value="Glyco_tranf_GTA_type"/>
    <property type="match status" value="1"/>
</dbReference>